<dbReference type="InterPro" id="IPR006089">
    <property type="entry name" value="Acyl-CoA_DH_CS"/>
</dbReference>
<protein>
    <submittedName>
        <fullName evidence="10">Acyl-CoA dehydrogenase family protein</fullName>
    </submittedName>
</protein>
<keyword evidence="6" id="KW-1133">Transmembrane helix</keyword>
<evidence type="ECO:0000313" key="11">
    <source>
        <dbReference type="Proteomes" id="UP000218595"/>
    </source>
</evidence>
<dbReference type="SUPFAM" id="SSF47203">
    <property type="entry name" value="Acyl-CoA dehydrogenase C-terminal domain-like"/>
    <property type="match status" value="1"/>
</dbReference>
<keyword evidence="5" id="KW-0560">Oxidoreductase</keyword>
<evidence type="ECO:0000256" key="6">
    <source>
        <dbReference type="SAM" id="Phobius"/>
    </source>
</evidence>
<dbReference type="Proteomes" id="UP000218595">
    <property type="component" value="Chromosome"/>
</dbReference>
<evidence type="ECO:0000256" key="5">
    <source>
        <dbReference type="RuleBase" id="RU362125"/>
    </source>
</evidence>
<keyword evidence="6" id="KW-0472">Membrane</keyword>
<organism evidence="10 11">
    <name type="scientific">Pseudomonas izuensis</name>
    <dbReference type="NCBI Taxonomy" id="2684212"/>
    <lineage>
        <taxon>Bacteria</taxon>
        <taxon>Pseudomonadati</taxon>
        <taxon>Pseudomonadota</taxon>
        <taxon>Gammaproteobacteria</taxon>
        <taxon>Pseudomonadales</taxon>
        <taxon>Pseudomonadaceae</taxon>
        <taxon>Pseudomonas</taxon>
    </lineage>
</organism>
<dbReference type="Pfam" id="PF00441">
    <property type="entry name" value="Acyl-CoA_dh_1"/>
    <property type="match status" value="1"/>
</dbReference>
<dbReference type="InterPro" id="IPR036250">
    <property type="entry name" value="AcylCo_DH-like_C"/>
</dbReference>
<feature type="domain" description="Acyl-CoA oxidase/dehydrogenase middle" evidence="8">
    <location>
        <begin position="126"/>
        <end position="222"/>
    </location>
</feature>
<dbReference type="Gene3D" id="2.40.110.10">
    <property type="entry name" value="Butyryl-CoA Dehydrogenase, subunit A, domain 2"/>
    <property type="match status" value="1"/>
</dbReference>
<feature type="domain" description="Acyl-CoA dehydrogenase/oxidase N-terminal" evidence="9">
    <location>
        <begin position="12"/>
        <end position="122"/>
    </location>
</feature>
<dbReference type="InterPro" id="IPR046373">
    <property type="entry name" value="Acyl-CoA_Oxase/DH_mid-dom_sf"/>
</dbReference>
<proteinExistence type="inferred from homology"/>
<accession>A0ABM7RTN6</accession>
<dbReference type="Pfam" id="PF02771">
    <property type="entry name" value="Acyl-CoA_dh_N"/>
    <property type="match status" value="1"/>
</dbReference>
<feature type="domain" description="Acyl-CoA dehydrogenase/oxidase C-terminal" evidence="7">
    <location>
        <begin position="235"/>
        <end position="382"/>
    </location>
</feature>
<comment type="cofactor">
    <cofactor evidence="1 5">
        <name>FAD</name>
        <dbReference type="ChEBI" id="CHEBI:57692"/>
    </cofactor>
</comment>
<evidence type="ECO:0000256" key="4">
    <source>
        <dbReference type="ARBA" id="ARBA00022827"/>
    </source>
</evidence>
<dbReference type="Gene3D" id="1.10.540.10">
    <property type="entry name" value="Acyl-CoA dehydrogenase/oxidase, N-terminal domain"/>
    <property type="match status" value="1"/>
</dbReference>
<dbReference type="PROSITE" id="PS00073">
    <property type="entry name" value="ACYL_COA_DH_2"/>
    <property type="match status" value="1"/>
</dbReference>
<reference evidence="10 11" key="1">
    <citation type="submission" date="2016-04" db="EMBL/GenBank/DDBJ databases">
        <title>Complete genome sequence of Pseudomonas sp. LAB-08 isolated from TCE contaminated aquifer soil.</title>
        <authorList>
            <person name="Dohra H."/>
            <person name="Suzuki K."/>
            <person name="Fatma A."/>
            <person name="Inuzuka Y."/>
            <person name="Honjo M."/>
            <person name="Tashiro Y."/>
            <person name="Futamata H."/>
        </authorList>
    </citation>
    <scope>NUCLEOTIDE SEQUENCE [LARGE SCALE GENOMIC DNA]</scope>
    <source>
        <strain evidence="10 11">LAB-08</strain>
    </source>
</reference>
<feature type="transmembrane region" description="Helical" evidence="6">
    <location>
        <begin position="81"/>
        <end position="103"/>
    </location>
</feature>
<comment type="similarity">
    <text evidence="2 5">Belongs to the acyl-CoA dehydrogenase family.</text>
</comment>
<dbReference type="PANTHER" id="PTHR43884:SF12">
    <property type="entry name" value="ISOVALERYL-COA DEHYDROGENASE, MITOCHONDRIAL-RELATED"/>
    <property type="match status" value="1"/>
</dbReference>
<dbReference type="InterPro" id="IPR009075">
    <property type="entry name" value="AcylCo_DH/oxidase_C"/>
</dbReference>
<evidence type="ECO:0000259" key="7">
    <source>
        <dbReference type="Pfam" id="PF00441"/>
    </source>
</evidence>
<dbReference type="InterPro" id="IPR006091">
    <property type="entry name" value="Acyl-CoA_Oxase/DH_mid-dom"/>
</dbReference>
<evidence type="ECO:0000256" key="1">
    <source>
        <dbReference type="ARBA" id="ARBA00001974"/>
    </source>
</evidence>
<evidence type="ECO:0000256" key="3">
    <source>
        <dbReference type="ARBA" id="ARBA00022630"/>
    </source>
</evidence>
<gene>
    <name evidence="10" type="ORF">LAB08_R35380</name>
</gene>
<dbReference type="InterPro" id="IPR009100">
    <property type="entry name" value="AcylCoA_DH/oxidase_NM_dom_sf"/>
</dbReference>
<evidence type="ECO:0000259" key="8">
    <source>
        <dbReference type="Pfam" id="PF02770"/>
    </source>
</evidence>
<keyword evidence="6" id="KW-0812">Transmembrane</keyword>
<dbReference type="Pfam" id="PF02770">
    <property type="entry name" value="Acyl-CoA_dh_M"/>
    <property type="match status" value="1"/>
</dbReference>
<keyword evidence="11" id="KW-1185">Reference proteome</keyword>
<dbReference type="InterPro" id="IPR037069">
    <property type="entry name" value="AcylCoA_DH/ox_N_sf"/>
</dbReference>
<name>A0ABM7RTN6_9PSED</name>
<sequence>MEYLIPRTLFSTEHDEFRRACRRFMEQEVAPFHAQWEKDKCVPREVWRKAGELGMLLPSMPEEYGGPGADRLFDMLFAEEFMRVGASGLIGFGVHGLVAFYILNYGTEAQKRTWLPRMIAGEAVGAIAMTEPNTGSDLQAVRTRATLDGDEYVLNGSKTFISNGSSCDLAVVVCKTGSSGKGAQDISLIIVEKEREGFSRSQPLEKIGLHAQDTSMLFFDDCRVPAANVLGGVQGQGFYQLMHDLAWERIIGAAGFQAQAEAALDHTLEYTRTRIVFGKPVLDFQNSRFTLAQLKTEIQIGRSWVDSCMALLLRGELTAEAAAVAKYWTAELSSRVVDACLQLHGGNGYMTEYPIARLYLDTRGNRIWGGTNEIMKEIIARTL</sequence>
<dbReference type="PANTHER" id="PTHR43884">
    <property type="entry name" value="ACYL-COA DEHYDROGENASE"/>
    <property type="match status" value="1"/>
</dbReference>
<keyword evidence="3 5" id="KW-0285">Flavoprotein</keyword>
<dbReference type="InterPro" id="IPR013786">
    <property type="entry name" value="AcylCoA_DH/ox_N"/>
</dbReference>
<evidence type="ECO:0000313" key="10">
    <source>
        <dbReference type="EMBL" id="BCX68896.1"/>
    </source>
</evidence>
<evidence type="ECO:0000256" key="2">
    <source>
        <dbReference type="ARBA" id="ARBA00009347"/>
    </source>
</evidence>
<dbReference type="SUPFAM" id="SSF56645">
    <property type="entry name" value="Acyl-CoA dehydrogenase NM domain-like"/>
    <property type="match status" value="1"/>
</dbReference>
<dbReference type="EMBL" id="AP017423">
    <property type="protein sequence ID" value="BCX68896.1"/>
    <property type="molecule type" value="Genomic_DNA"/>
</dbReference>
<evidence type="ECO:0000259" key="9">
    <source>
        <dbReference type="Pfam" id="PF02771"/>
    </source>
</evidence>
<keyword evidence="4 5" id="KW-0274">FAD</keyword>
<dbReference type="Gene3D" id="1.20.140.10">
    <property type="entry name" value="Butyryl-CoA Dehydrogenase, subunit A, domain 3"/>
    <property type="match status" value="1"/>
</dbReference>